<reference evidence="1" key="2">
    <citation type="submission" date="2020-10" db="EMBL/GenBank/DDBJ databases">
        <authorList>
            <person name="Cooper E.A."/>
            <person name="Brenton Z.W."/>
            <person name="Flinn B.S."/>
            <person name="Jenkins J."/>
            <person name="Shu S."/>
            <person name="Flowers D."/>
            <person name="Luo F."/>
            <person name="Wang Y."/>
            <person name="Xia P."/>
            <person name="Barry K."/>
            <person name="Daum C."/>
            <person name="Lipzen A."/>
            <person name="Yoshinaga Y."/>
            <person name="Schmutz J."/>
            <person name="Saski C."/>
            <person name="Vermerris W."/>
            <person name="Kresovich S."/>
        </authorList>
    </citation>
    <scope>NUCLEOTIDE SEQUENCE</scope>
</reference>
<gene>
    <name evidence="1" type="ORF">BDA96_08G053000</name>
</gene>
<dbReference type="AlphaFoldDB" id="A0A921U649"/>
<proteinExistence type="predicted"/>
<sequence>MLTLIRLILAPYLQRSMQRLSKWIFRSTTYEAIPVVVMMCIQQRHSHRHICLLAWMGLLGSPLAEPNGWLPKLPVRVLWSYNQMKNVLAMELVVDLHFHQ</sequence>
<dbReference type="EMBL" id="CM027687">
    <property type="protein sequence ID" value="KAG0520197.1"/>
    <property type="molecule type" value="Genomic_DNA"/>
</dbReference>
<evidence type="ECO:0000313" key="1">
    <source>
        <dbReference type="EMBL" id="KAG0520197.1"/>
    </source>
</evidence>
<reference evidence="1" key="1">
    <citation type="journal article" date="2019" name="BMC Genomics">
        <title>A new reference genome for Sorghum bicolor reveals high levels of sequence similarity between sweet and grain genotypes: implications for the genetics of sugar metabolism.</title>
        <authorList>
            <person name="Cooper E.A."/>
            <person name="Brenton Z.W."/>
            <person name="Flinn B.S."/>
            <person name="Jenkins J."/>
            <person name="Shu S."/>
            <person name="Flowers D."/>
            <person name="Luo F."/>
            <person name="Wang Y."/>
            <person name="Xia P."/>
            <person name="Barry K."/>
            <person name="Daum C."/>
            <person name="Lipzen A."/>
            <person name="Yoshinaga Y."/>
            <person name="Schmutz J."/>
            <person name="Saski C."/>
            <person name="Vermerris W."/>
            <person name="Kresovich S."/>
        </authorList>
    </citation>
    <scope>NUCLEOTIDE SEQUENCE</scope>
</reference>
<accession>A0A921U649</accession>
<name>A0A921U649_SORBI</name>
<evidence type="ECO:0000313" key="2">
    <source>
        <dbReference type="Proteomes" id="UP000807115"/>
    </source>
</evidence>
<protein>
    <submittedName>
        <fullName evidence="1">Uncharacterized protein</fullName>
    </submittedName>
</protein>
<organism evidence="1 2">
    <name type="scientific">Sorghum bicolor</name>
    <name type="common">Sorghum</name>
    <name type="synonym">Sorghum vulgare</name>
    <dbReference type="NCBI Taxonomy" id="4558"/>
    <lineage>
        <taxon>Eukaryota</taxon>
        <taxon>Viridiplantae</taxon>
        <taxon>Streptophyta</taxon>
        <taxon>Embryophyta</taxon>
        <taxon>Tracheophyta</taxon>
        <taxon>Spermatophyta</taxon>
        <taxon>Magnoliopsida</taxon>
        <taxon>Liliopsida</taxon>
        <taxon>Poales</taxon>
        <taxon>Poaceae</taxon>
        <taxon>PACMAD clade</taxon>
        <taxon>Panicoideae</taxon>
        <taxon>Andropogonodae</taxon>
        <taxon>Andropogoneae</taxon>
        <taxon>Sorghinae</taxon>
        <taxon>Sorghum</taxon>
    </lineage>
</organism>
<comment type="caution">
    <text evidence="1">The sequence shown here is derived from an EMBL/GenBank/DDBJ whole genome shotgun (WGS) entry which is preliminary data.</text>
</comment>
<dbReference type="Proteomes" id="UP000807115">
    <property type="component" value="Chromosome 8"/>
</dbReference>